<dbReference type="NCBIfam" id="TIGR01351">
    <property type="entry name" value="adk"/>
    <property type="match status" value="1"/>
</dbReference>
<dbReference type="PROSITE" id="PS00113">
    <property type="entry name" value="ADENYLATE_KINASE"/>
    <property type="match status" value="1"/>
</dbReference>
<feature type="domain" description="Adenylate kinase active site lid" evidence="4">
    <location>
        <begin position="133"/>
        <end position="167"/>
    </location>
</feature>
<evidence type="ECO:0000256" key="1">
    <source>
        <dbReference type="ARBA" id="ARBA00022679"/>
    </source>
</evidence>
<evidence type="ECO:0000256" key="3">
    <source>
        <dbReference type="ARBA" id="ARBA00022777"/>
    </source>
</evidence>
<dbReference type="InterPro" id="IPR006259">
    <property type="entry name" value="Adenyl_kin_sub"/>
</dbReference>
<dbReference type="SUPFAM" id="SSF52540">
    <property type="entry name" value="P-loop containing nucleoside triphosphate hydrolases"/>
    <property type="match status" value="1"/>
</dbReference>
<accession>A0A6J6R2R1</accession>
<keyword evidence="2" id="KW-0547">Nucleotide-binding</keyword>
<dbReference type="EMBL" id="CAEZXS010000295">
    <property type="protein sequence ID" value="CAB4717379.1"/>
    <property type="molecule type" value="Genomic_DNA"/>
</dbReference>
<dbReference type="InterPro" id="IPR000850">
    <property type="entry name" value="Adenylat/UMP-CMP_kin"/>
</dbReference>
<dbReference type="PRINTS" id="PR00094">
    <property type="entry name" value="ADENYLTKNASE"/>
</dbReference>
<dbReference type="PANTHER" id="PTHR23359">
    <property type="entry name" value="NUCLEOTIDE KINASE"/>
    <property type="match status" value="1"/>
</dbReference>
<protein>
    <submittedName>
        <fullName evidence="5">Unannotated protein</fullName>
    </submittedName>
</protein>
<keyword evidence="3" id="KW-0418">Kinase</keyword>
<dbReference type="Gene3D" id="3.40.50.300">
    <property type="entry name" value="P-loop containing nucleotide triphosphate hydrolases"/>
    <property type="match status" value="1"/>
</dbReference>
<organism evidence="5">
    <name type="scientific">freshwater metagenome</name>
    <dbReference type="NCBI Taxonomy" id="449393"/>
    <lineage>
        <taxon>unclassified sequences</taxon>
        <taxon>metagenomes</taxon>
        <taxon>ecological metagenomes</taxon>
    </lineage>
</organism>
<reference evidence="5" key="1">
    <citation type="submission" date="2020-05" db="EMBL/GenBank/DDBJ databases">
        <authorList>
            <person name="Chiriac C."/>
            <person name="Salcher M."/>
            <person name="Ghai R."/>
            <person name="Kavagutti S V."/>
        </authorList>
    </citation>
    <scope>NUCLEOTIDE SEQUENCE</scope>
</reference>
<dbReference type="InterPro" id="IPR027417">
    <property type="entry name" value="P-loop_NTPase"/>
</dbReference>
<evidence type="ECO:0000259" key="4">
    <source>
        <dbReference type="Pfam" id="PF05191"/>
    </source>
</evidence>
<dbReference type="InterPro" id="IPR033690">
    <property type="entry name" value="Adenylat_kinase_CS"/>
</dbReference>
<dbReference type="Pfam" id="PF05191">
    <property type="entry name" value="ADK_lid"/>
    <property type="match status" value="1"/>
</dbReference>
<dbReference type="GO" id="GO:0004017">
    <property type="term" value="F:AMP kinase activity"/>
    <property type="evidence" value="ECO:0007669"/>
    <property type="project" value="InterPro"/>
</dbReference>
<dbReference type="InterPro" id="IPR007862">
    <property type="entry name" value="Adenylate_kinase_lid-dom"/>
</dbReference>
<evidence type="ECO:0000313" key="5">
    <source>
        <dbReference type="EMBL" id="CAB4717379.1"/>
    </source>
</evidence>
<name>A0A6J6R2R1_9ZZZZ</name>
<dbReference type="AlphaFoldDB" id="A0A6J6R2R1"/>
<gene>
    <name evidence="5" type="ORF">UFOPK2582_01737</name>
</gene>
<keyword evidence="1" id="KW-0808">Transferase</keyword>
<dbReference type="FunFam" id="3.40.50.300:FF:000106">
    <property type="entry name" value="Adenylate kinase mitochondrial"/>
    <property type="match status" value="1"/>
</dbReference>
<dbReference type="GO" id="GO:0005524">
    <property type="term" value="F:ATP binding"/>
    <property type="evidence" value="ECO:0007669"/>
    <property type="project" value="InterPro"/>
</dbReference>
<evidence type="ECO:0000256" key="2">
    <source>
        <dbReference type="ARBA" id="ARBA00022741"/>
    </source>
</evidence>
<dbReference type="NCBIfam" id="NF001381">
    <property type="entry name" value="PRK00279.1-3"/>
    <property type="match status" value="1"/>
</dbReference>
<proteinExistence type="inferred from homology"/>
<dbReference type="Pfam" id="PF00406">
    <property type="entry name" value="ADK"/>
    <property type="match status" value="1"/>
</dbReference>
<dbReference type="CDD" id="cd01428">
    <property type="entry name" value="ADK"/>
    <property type="match status" value="1"/>
</dbReference>
<dbReference type="HAMAP" id="MF_00235">
    <property type="entry name" value="Adenylate_kinase_Adk"/>
    <property type="match status" value="1"/>
</dbReference>
<sequence>MESTTRPPVRLLVFGRQGAGKGTQAVRLAEQFGVPHISTGDMLRAAVREGTEFGQRAKEIMDAGHLVSDEVMLGLISERLAQPDAVNGWLLDGFPRTLQQGKDLMALTGTDGIDLALDLDVAEDVVVERISSRRVCSACGANYSVQVPPTSPWTCDVCGGEVTQRDDDTEQAVRERLATYLLQTVPVVKWFEEQGLLATVDGVGDRDEITNELISLVTNRLF</sequence>